<keyword evidence="2" id="KW-1185">Reference proteome</keyword>
<dbReference type="RefSeq" id="WP_378415766.1">
    <property type="nucleotide sequence ID" value="NZ_JBHSFO010000003.1"/>
</dbReference>
<organism evidence="1 2">
    <name type="scientific">Rhodococcus kronopolitis</name>
    <dbReference type="NCBI Taxonomy" id="1460226"/>
    <lineage>
        <taxon>Bacteria</taxon>
        <taxon>Bacillati</taxon>
        <taxon>Actinomycetota</taxon>
        <taxon>Actinomycetes</taxon>
        <taxon>Mycobacteriales</taxon>
        <taxon>Nocardiaceae</taxon>
        <taxon>Rhodococcus</taxon>
    </lineage>
</organism>
<dbReference type="EMBL" id="JBHSFO010000003">
    <property type="protein sequence ID" value="MFC4603629.1"/>
    <property type="molecule type" value="Genomic_DNA"/>
</dbReference>
<protein>
    <recommendedName>
        <fullName evidence="3">Transposase</fullName>
    </recommendedName>
</protein>
<evidence type="ECO:0000313" key="1">
    <source>
        <dbReference type="EMBL" id="MFC4603629.1"/>
    </source>
</evidence>
<sequence>MILEWIAAEKKPETRQCRIDRTVAFAEMNLRANHPGAFAAHRSAVRDGVTR</sequence>
<evidence type="ECO:0000313" key="2">
    <source>
        <dbReference type="Proteomes" id="UP001595914"/>
    </source>
</evidence>
<dbReference type="Proteomes" id="UP001595914">
    <property type="component" value="Unassembled WGS sequence"/>
</dbReference>
<name>A0ABV9FTP7_9NOCA</name>
<accession>A0ABV9FTP7</accession>
<gene>
    <name evidence="1" type="ORF">ACFO6S_08060</name>
</gene>
<evidence type="ECO:0008006" key="3">
    <source>
        <dbReference type="Google" id="ProtNLM"/>
    </source>
</evidence>
<proteinExistence type="predicted"/>
<reference evidence="2" key="1">
    <citation type="journal article" date="2019" name="Int. J. Syst. Evol. Microbiol.">
        <title>The Global Catalogue of Microorganisms (GCM) 10K type strain sequencing project: providing services to taxonomists for standard genome sequencing and annotation.</title>
        <authorList>
            <consortium name="The Broad Institute Genomics Platform"/>
            <consortium name="The Broad Institute Genome Sequencing Center for Infectious Disease"/>
            <person name="Wu L."/>
            <person name="Ma J."/>
        </authorList>
    </citation>
    <scope>NUCLEOTIDE SEQUENCE [LARGE SCALE GENOMIC DNA]</scope>
    <source>
        <strain evidence="2">CCUG 54520</strain>
    </source>
</reference>
<comment type="caution">
    <text evidence="1">The sequence shown here is derived from an EMBL/GenBank/DDBJ whole genome shotgun (WGS) entry which is preliminary data.</text>
</comment>